<keyword evidence="5 6" id="KW-0520">NAD</keyword>
<dbReference type="EMBL" id="CP016895">
    <property type="protein sequence ID" value="AOA58860.1"/>
    <property type="molecule type" value="Genomic_DNA"/>
</dbReference>
<dbReference type="NCBIfam" id="NF009827">
    <property type="entry name" value="PRK13303.1-2"/>
    <property type="match status" value="1"/>
</dbReference>
<feature type="domain" description="Aspartate dehydrogenase" evidence="7">
    <location>
        <begin position="164"/>
        <end position="251"/>
    </location>
</feature>
<accession>A0A1B2M0Z5</accession>
<dbReference type="InterPro" id="IPR036291">
    <property type="entry name" value="NAD(P)-bd_dom_sf"/>
</dbReference>
<dbReference type="Gene3D" id="3.30.360.10">
    <property type="entry name" value="Dihydrodipicolinate Reductase, domain 2"/>
    <property type="match status" value="1"/>
</dbReference>
<feature type="domain" description="Aspartate/homoserine dehydrogenase NAD-binding" evidence="8">
    <location>
        <begin position="8"/>
        <end position="116"/>
    </location>
</feature>
<dbReference type="InterPro" id="IPR005106">
    <property type="entry name" value="Asp/hSer_DH_NAD-bd"/>
</dbReference>
<sequence>MKQLMMIGFGAMANEVRQHLPEDLVLRWVVVPARSVAHVQQLLPATVQVISDVEACQGQPDYVIEVAGQAAVKQHAAQVLGKGWRLGLISVGTLADADFLQQLLHIAQNSGGHLHVLAGAIAGIDGLAAAKEGGLEQVTYKGCKSPKSWRGSYAEQLIDLDQVTESTVFYTGTAREAALDFPANANVAATIALAGIGMDQTRVELSVDPHIQQNKHSIVATGRFGQMHIEMSGVPLASNPKTSTLAALSVIRACRNSVDAIQI</sequence>
<dbReference type="PIRSF" id="PIRSF005227">
    <property type="entry name" value="Asp_dh_NAD_syn"/>
    <property type="match status" value="1"/>
</dbReference>
<feature type="binding site" evidence="6">
    <location>
        <position position="120"/>
    </location>
    <ligand>
        <name>NAD(+)</name>
        <dbReference type="ChEBI" id="CHEBI:57540"/>
    </ligand>
</feature>
<dbReference type="Proteomes" id="UP000093391">
    <property type="component" value="Chromosome"/>
</dbReference>
<dbReference type="GO" id="GO:0016639">
    <property type="term" value="F:oxidoreductase activity, acting on the CH-NH2 group of donors, NAD or NADP as acceptor"/>
    <property type="evidence" value="ECO:0007669"/>
    <property type="project" value="UniProtKB-UniRule"/>
</dbReference>
<dbReference type="Gene3D" id="3.40.50.720">
    <property type="entry name" value="NAD(P)-binding Rossmann-like Domain"/>
    <property type="match status" value="1"/>
</dbReference>
<dbReference type="PANTHER" id="PTHR31873:SF6">
    <property type="entry name" value="ASPARTATE DEHYDROGENASE DOMAIN-CONTAINING PROTEIN"/>
    <property type="match status" value="1"/>
</dbReference>
<keyword evidence="4 6" id="KW-0560">Oxidoreductase</keyword>
<dbReference type="GO" id="GO:0033735">
    <property type="term" value="F:aspartate dehydrogenase [NAD(P)+] activity"/>
    <property type="evidence" value="ECO:0007669"/>
    <property type="project" value="UniProtKB-EC"/>
</dbReference>
<dbReference type="InterPro" id="IPR020626">
    <property type="entry name" value="Asp_DH_prok"/>
</dbReference>
<evidence type="ECO:0000256" key="5">
    <source>
        <dbReference type="ARBA" id="ARBA00023027"/>
    </source>
</evidence>
<comment type="miscellaneous">
    <text evidence="6">The iminoaspartate product is unstable in aqueous solution and can decompose to oxaloacetate and ammonia.</text>
</comment>
<comment type="pathway">
    <text evidence="6">Cofactor biosynthesis; NAD(+) biosynthesis; iminoaspartate from L-aspartate (dehydrogenase route): step 1/1.</text>
</comment>
<feature type="binding site" evidence="6">
    <location>
        <position position="186"/>
    </location>
    <ligand>
        <name>NAD(+)</name>
        <dbReference type="ChEBI" id="CHEBI:57540"/>
    </ligand>
</feature>
<keyword evidence="10" id="KW-1185">Reference proteome</keyword>
<dbReference type="RefSeq" id="WP_067556115.1">
    <property type="nucleotide sequence ID" value="NZ_CP016895.1"/>
</dbReference>
<name>A0A1B2M0Z5_9GAMM</name>
<dbReference type="GO" id="GO:0009435">
    <property type="term" value="P:NAD+ biosynthetic process"/>
    <property type="evidence" value="ECO:0007669"/>
    <property type="project" value="UniProtKB-UniRule"/>
</dbReference>
<dbReference type="InterPro" id="IPR002811">
    <property type="entry name" value="Asp_DH"/>
</dbReference>
<dbReference type="AlphaFoldDB" id="A0A1B2M0Z5"/>
<dbReference type="HAMAP" id="MF_01265">
    <property type="entry name" value="NadX"/>
    <property type="match status" value="1"/>
</dbReference>
<dbReference type="KEGG" id="ala:BFG52_11175"/>
<dbReference type="PANTHER" id="PTHR31873">
    <property type="entry name" value="L-ASPARTATE DEHYDROGENASE-RELATED"/>
    <property type="match status" value="1"/>
</dbReference>
<keyword evidence="2 6" id="KW-0662">Pyridine nucleotide biosynthesis</keyword>
<dbReference type="EC" id="1.4.1.21" evidence="6"/>
<evidence type="ECO:0000259" key="7">
    <source>
        <dbReference type="Pfam" id="PF01958"/>
    </source>
</evidence>
<gene>
    <name evidence="6" type="primary">nadX</name>
    <name evidence="9" type="ORF">BFG52_11175</name>
</gene>
<dbReference type="Pfam" id="PF01958">
    <property type="entry name" value="Asp_DH_C"/>
    <property type="match status" value="1"/>
</dbReference>
<comment type="similarity">
    <text evidence="1 6">Belongs to the L-aspartate dehydrogenase family.</text>
</comment>
<dbReference type="Pfam" id="PF03447">
    <property type="entry name" value="NAD_binding_3"/>
    <property type="match status" value="1"/>
</dbReference>
<reference evidence="9 10" key="1">
    <citation type="submission" date="2016-08" db="EMBL/GenBank/DDBJ databases">
        <authorList>
            <person name="Seilhamer J.J."/>
        </authorList>
    </citation>
    <scope>NUCLEOTIDE SEQUENCE [LARGE SCALE GENOMIC DNA]</scope>
    <source>
        <strain evidence="9 10">BRTC-1</strain>
    </source>
</reference>
<evidence type="ECO:0000259" key="8">
    <source>
        <dbReference type="Pfam" id="PF03447"/>
    </source>
</evidence>
<evidence type="ECO:0000256" key="2">
    <source>
        <dbReference type="ARBA" id="ARBA00022642"/>
    </source>
</evidence>
<dbReference type="SUPFAM" id="SSF51735">
    <property type="entry name" value="NAD(P)-binding Rossmann-fold domains"/>
    <property type="match status" value="1"/>
</dbReference>
<comment type="catalytic activity">
    <reaction evidence="6">
        <text>L-aspartate + NADP(+) + H2O = oxaloacetate + NH4(+) + NADPH + H(+)</text>
        <dbReference type="Rhea" id="RHEA:11784"/>
        <dbReference type="ChEBI" id="CHEBI:15377"/>
        <dbReference type="ChEBI" id="CHEBI:15378"/>
        <dbReference type="ChEBI" id="CHEBI:16452"/>
        <dbReference type="ChEBI" id="CHEBI:28938"/>
        <dbReference type="ChEBI" id="CHEBI:29991"/>
        <dbReference type="ChEBI" id="CHEBI:57783"/>
        <dbReference type="ChEBI" id="CHEBI:58349"/>
        <dbReference type="EC" id="1.4.1.21"/>
    </reaction>
</comment>
<keyword evidence="3 6" id="KW-0521">NADP</keyword>
<organism evidence="9 10">
    <name type="scientific">Acinetobacter larvae</name>
    <dbReference type="NCBI Taxonomy" id="1789224"/>
    <lineage>
        <taxon>Bacteria</taxon>
        <taxon>Pseudomonadati</taxon>
        <taxon>Pseudomonadota</taxon>
        <taxon>Gammaproteobacteria</taxon>
        <taxon>Moraxellales</taxon>
        <taxon>Moraxellaceae</taxon>
        <taxon>Acinetobacter</taxon>
    </lineage>
</organism>
<dbReference type="NCBIfam" id="NF009828">
    <property type="entry name" value="PRK13303.1-3"/>
    <property type="match status" value="1"/>
</dbReference>
<evidence type="ECO:0000256" key="3">
    <source>
        <dbReference type="ARBA" id="ARBA00022857"/>
    </source>
</evidence>
<evidence type="ECO:0000313" key="9">
    <source>
        <dbReference type="EMBL" id="AOA58860.1"/>
    </source>
</evidence>
<feature type="active site" evidence="6">
    <location>
        <position position="216"/>
    </location>
</feature>
<dbReference type="OrthoDB" id="7056904at2"/>
<comment type="function">
    <text evidence="6">Specifically catalyzes the NAD or NADP-dependent dehydrogenation of L-aspartate to iminoaspartate.</text>
</comment>
<comment type="catalytic activity">
    <reaction evidence="6">
        <text>L-aspartate + NAD(+) + H2O = oxaloacetate + NH4(+) + NADH + H(+)</text>
        <dbReference type="Rhea" id="RHEA:11788"/>
        <dbReference type="ChEBI" id="CHEBI:15377"/>
        <dbReference type="ChEBI" id="CHEBI:15378"/>
        <dbReference type="ChEBI" id="CHEBI:16452"/>
        <dbReference type="ChEBI" id="CHEBI:28938"/>
        <dbReference type="ChEBI" id="CHEBI:29991"/>
        <dbReference type="ChEBI" id="CHEBI:57540"/>
        <dbReference type="ChEBI" id="CHEBI:57945"/>
        <dbReference type="EC" id="1.4.1.21"/>
    </reaction>
</comment>
<dbReference type="GO" id="GO:0051287">
    <property type="term" value="F:NAD binding"/>
    <property type="evidence" value="ECO:0007669"/>
    <property type="project" value="UniProtKB-UniRule"/>
</dbReference>
<dbReference type="UniPathway" id="UPA00253">
    <property type="reaction ID" value="UER00456"/>
</dbReference>
<dbReference type="STRING" id="1789224.BFG52_11175"/>
<dbReference type="SUPFAM" id="SSF55347">
    <property type="entry name" value="Glyceraldehyde-3-phosphate dehydrogenase-like, C-terminal domain"/>
    <property type="match status" value="1"/>
</dbReference>
<evidence type="ECO:0000313" key="10">
    <source>
        <dbReference type="Proteomes" id="UP000093391"/>
    </source>
</evidence>
<dbReference type="GO" id="GO:0050661">
    <property type="term" value="F:NADP binding"/>
    <property type="evidence" value="ECO:0007669"/>
    <property type="project" value="UniProtKB-UniRule"/>
</dbReference>
<evidence type="ECO:0000256" key="4">
    <source>
        <dbReference type="ARBA" id="ARBA00023002"/>
    </source>
</evidence>
<proteinExistence type="inferred from homology"/>
<protein>
    <recommendedName>
        <fullName evidence="6">L-aspartate dehydrogenase</fullName>
        <ecNumber evidence="6">1.4.1.21</ecNumber>
    </recommendedName>
</protein>
<evidence type="ECO:0000256" key="1">
    <source>
        <dbReference type="ARBA" id="ARBA00008331"/>
    </source>
</evidence>
<dbReference type="InterPro" id="IPR011182">
    <property type="entry name" value="L-Asp_DH"/>
</dbReference>
<evidence type="ECO:0000256" key="6">
    <source>
        <dbReference type="HAMAP-Rule" id="MF_01265"/>
    </source>
</evidence>